<accession>A0AAN7UJ99</accession>
<name>A0AAN7UJ99_9PEZI</name>
<reference evidence="1 2" key="1">
    <citation type="submission" date="2023-10" db="EMBL/GenBank/DDBJ databases">
        <title>Draft genome sequence of Xylaria bambusicola isolate GMP-LS, the root and basal stem rot pathogen of sugarcane in Indonesia.</title>
        <authorList>
            <person name="Selvaraj P."/>
            <person name="Muralishankar V."/>
            <person name="Muruganantham S."/>
            <person name="Sp S."/>
            <person name="Haryani S."/>
            <person name="Lau K.J.X."/>
            <person name="Naqvi N.I."/>
        </authorList>
    </citation>
    <scope>NUCLEOTIDE SEQUENCE [LARGE SCALE GENOMIC DNA]</scope>
    <source>
        <strain evidence="1">GMP-LS</strain>
    </source>
</reference>
<keyword evidence="2" id="KW-1185">Reference proteome</keyword>
<gene>
    <name evidence="1" type="ORF">RRF57_009249</name>
</gene>
<evidence type="ECO:0000313" key="1">
    <source>
        <dbReference type="EMBL" id="KAK5633535.1"/>
    </source>
</evidence>
<dbReference type="EMBL" id="JAWHQM010000033">
    <property type="protein sequence ID" value="KAK5633535.1"/>
    <property type="molecule type" value="Genomic_DNA"/>
</dbReference>
<evidence type="ECO:0000313" key="2">
    <source>
        <dbReference type="Proteomes" id="UP001305414"/>
    </source>
</evidence>
<sequence>MPVALPPTLVMREHDLNIRSLSQLVHSPIDRRQRLFRQKRMYMHASHPAATVLVLGNFFFSAQDPGVVTAVAAKIDVLLLAGTHEQVDVPVDMPGTVDDVDAFISEEVDGAGKPRKGLPRPCLCRGR</sequence>
<protein>
    <submittedName>
        <fullName evidence="1">Uncharacterized protein</fullName>
    </submittedName>
</protein>
<proteinExistence type="predicted"/>
<organism evidence="1 2">
    <name type="scientific">Xylaria bambusicola</name>
    <dbReference type="NCBI Taxonomy" id="326684"/>
    <lineage>
        <taxon>Eukaryota</taxon>
        <taxon>Fungi</taxon>
        <taxon>Dikarya</taxon>
        <taxon>Ascomycota</taxon>
        <taxon>Pezizomycotina</taxon>
        <taxon>Sordariomycetes</taxon>
        <taxon>Xylariomycetidae</taxon>
        <taxon>Xylariales</taxon>
        <taxon>Xylariaceae</taxon>
        <taxon>Xylaria</taxon>
    </lineage>
</organism>
<dbReference type="Proteomes" id="UP001305414">
    <property type="component" value="Unassembled WGS sequence"/>
</dbReference>
<dbReference type="AlphaFoldDB" id="A0AAN7UJ99"/>
<comment type="caution">
    <text evidence="1">The sequence shown here is derived from an EMBL/GenBank/DDBJ whole genome shotgun (WGS) entry which is preliminary data.</text>
</comment>